<proteinExistence type="predicted"/>
<dbReference type="AlphaFoldDB" id="A0A2P2R4U3"/>
<dbReference type="EMBL" id="GGEC01093782">
    <property type="protein sequence ID" value="MBX74266.1"/>
    <property type="molecule type" value="Transcribed_RNA"/>
</dbReference>
<protein>
    <submittedName>
        <fullName evidence="2">Uncharacterized protein</fullName>
    </submittedName>
</protein>
<name>A0A2P2R4U3_RHIMU</name>
<accession>A0A2P2R4U3</accession>
<feature type="region of interest" description="Disordered" evidence="1">
    <location>
        <begin position="21"/>
        <end position="46"/>
    </location>
</feature>
<reference evidence="2" key="1">
    <citation type="submission" date="2018-02" db="EMBL/GenBank/DDBJ databases">
        <title>Rhizophora mucronata_Transcriptome.</title>
        <authorList>
            <person name="Meera S.P."/>
            <person name="Sreeshan A."/>
            <person name="Augustine A."/>
        </authorList>
    </citation>
    <scope>NUCLEOTIDE SEQUENCE</scope>
    <source>
        <tissue evidence="2">Leaf</tissue>
    </source>
</reference>
<evidence type="ECO:0000313" key="2">
    <source>
        <dbReference type="EMBL" id="MBX74266.1"/>
    </source>
</evidence>
<sequence>MVRSSSLAHTIEYIGTTNIQTKKEGKRKTSRQLGRIQTLERVLHPS</sequence>
<evidence type="ECO:0000256" key="1">
    <source>
        <dbReference type="SAM" id="MobiDB-lite"/>
    </source>
</evidence>
<organism evidence="2">
    <name type="scientific">Rhizophora mucronata</name>
    <name type="common">Asiatic mangrove</name>
    <dbReference type="NCBI Taxonomy" id="61149"/>
    <lineage>
        <taxon>Eukaryota</taxon>
        <taxon>Viridiplantae</taxon>
        <taxon>Streptophyta</taxon>
        <taxon>Embryophyta</taxon>
        <taxon>Tracheophyta</taxon>
        <taxon>Spermatophyta</taxon>
        <taxon>Magnoliopsida</taxon>
        <taxon>eudicotyledons</taxon>
        <taxon>Gunneridae</taxon>
        <taxon>Pentapetalae</taxon>
        <taxon>rosids</taxon>
        <taxon>fabids</taxon>
        <taxon>Malpighiales</taxon>
        <taxon>Rhizophoraceae</taxon>
        <taxon>Rhizophora</taxon>
    </lineage>
</organism>